<proteinExistence type="predicted"/>
<keyword evidence="2" id="KW-1185">Reference proteome</keyword>
<sequence>MSFSNFIRRRSSRISCTCPFRRNLCLNNSKPIHTQTVRFSSSSCLDPNEGIITREGFGRSYTQSCDCGWITVDRGSTSRLSADCGLRKLRGFLTCGLHLRKFFSLAYSPDLSTTPPP</sequence>
<evidence type="ECO:0000313" key="2">
    <source>
        <dbReference type="Proteomes" id="UP001497535"/>
    </source>
</evidence>
<organism evidence="1 2">
    <name type="scientific">Meloidogyne enterolobii</name>
    <name type="common">Root-knot nematode worm</name>
    <name type="synonym">Meloidogyne mayaguensis</name>
    <dbReference type="NCBI Taxonomy" id="390850"/>
    <lineage>
        <taxon>Eukaryota</taxon>
        <taxon>Metazoa</taxon>
        <taxon>Ecdysozoa</taxon>
        <taxon>Nematoda</taxon>
        <taxon>Chromadorea</taxon>
        <taxon>Rhabditida</taxon>
        <taxon>Tylenchina</taxon>
        <taxon>Tylenchomorpha</taxon>
        <taxon>Tylenchoidea</taxon>
        <taxon>Meloidogynidae</taxon>
        <taxon>Meloidogyninae</taxon>
        <taxon>Meloidogyne</taxon>
    </lineage>
</organism>
<evidence type="ECO:0000313" key="1">
    <source>
        <dbReference type="EMBL" id="CAK5030684.1"/>
    </source>
</evidence>
<reference evidence="1" key="1">
    <citation type="submission" date="2023-11" db="EMBL/GenBank/DDBJ databases">
        <authorList>
            <person name="Poullet M."/>
        </authorList>
    </citation>
    <scope>NUCLEOTIDE SEQUENCE</scope>
    <source>
        <strain evidence="1">E1834</strain>
    </source>
</reference>
<name>A0ACB0Y3V1_MELEN</name>
<comment type="caution">
    <text evidence="1">The sequence shown here is derived from an EMBL/GenBank/DDBJ whole genome shotgun (WGS) entry which is preliminary data.</text>
</comment>
<accession>A0ACB0Y3V1</accession>
<dbReference type="EMBL" id="CAVMJV010000005">
    <property type="protein sequence ID" value="CAK5030684.1"/>
    <property type="molecule type" value="Genomic_DNA"/>
</dbReference>
<gene>
    <name evidence="1" type="ORF">MENTE1834_LOCUS7292</name>
</gene>
<dbReference type="Proteomes" id="UP001497535">
    <property type="component" value="Unassembled WGS sequence"/>
</dbReference>
<protein>
    <submittedName>
        <fullName evidence="1">Uncharacterized protein</fullName>
    </submittedName>
</protein>